<protein>
    <submittedName>
        <fullName evidence="3">Glycoside hydrolase family 43 protein</fullName>
    </submittedName>
</protein>
<dbReference type="EMBL" id="KB456267">
    <property type="protein sequence ID" value="EMF10826.1"/>
    <property type="molecule type" value="Genomic_DNA"/>
</dbReference>
<evidence type="ECO:0000256" key="2">
    <source>
        <dbReference type="SAM" id="SignalP"/>
    </source>
</evidence>
<dbReference type="AlphaFoldDB" id="N1QEG7"/>
<feature type="chain" id="PRO_5004109791" evidence="2">
    <location>
        <begin position="24"/>
        <end position="378"/>
    </location>
</feature>
<evidence type="ECO:0000313" key="3">
    <source>
        <dbReference type="EMBL" id="EMF10826.1"/>
    </source>
</evidence>
<keyword evidence="4" id="KW-1185">Reference proteome</keyword>
<feature type="compositionally biased region" description="Basic residues" evidence="1">
    <location>
        <begin position="32"/>
        <end position="44"/>
    </location>
</feature>
<evidence type="ECO:0000256" key="1">
    <source>
        <dbReference type="SAM" id="MobiDB-lite"/>
    </source>
</evidence>
<organism evidence="3 4">
    <name type="scientific">Sphaerulina musiva (strain SO2202)</name>
    <name type="common">Poplar stem canker fungus</name>
    <name type="synonym">Septoria musiva</name>
    <dbReference type="NCBI Taxonomy" id="692275"/>
    <lineage>
        <taxon>Eukaryota</taxon>
        <taxon>Fungi</taxon>
        <taxon>Dikarya</taxon>
        <taxon>Ascomycota</taxon>
        <taxon>Pezizomycotina</taxon>
        <taxon>Dothideomycetes</taxon>
        <taxon>Dothideomycetidae</taxon>
        <taxon>Mycosphaerellales</taxon>
        <taxon>Mycosphaerellaceae</taxon>
        <taxon>Sphaerulina</taxon>
    </lineage>
</organism>
<gene>
    <name evidence="3" type="ORF">SEPMUDRAFT_70314</name>
</gene>
<dbReference type="STRING" id="692275.N1QEG7"/>
<feature type="region of interest" description="Disordered" evidence="1">
    <location>
        <begin position="25"/>
        <end position="45"/>
    </location>
</feature>
<keyword evidence="3" id="KW-0378">Hydrolase</keyword>
<reference evidence="3 4" key="1">
    <citation type="journal article" date="2012" name="PLoS Pathog.">
        <title>Diverse lifestyles and strategies of plant pathogenesis encoded in the genomes of eighteen Dothideomycetes fungi.</title>
        <authorList>
            <person name="Ohm R.A."/>
            <person name="Feau N."/>
            <person name="Henrissat B."/>
            <person name="Schoch C.L."/>
            <person name="Horwitz B.A."/>
            <person name="Barry K.W."/>
            <person name="Condon B.J."/>
            <person name="Copeland A.C."/>
            <person name="Dhillon B."/>
            <person name="Glaser F."/>
            <person name="Hesse C.N."/>
            <person name="Kosti I."/>
            <person name="LaButti K."/>
            <person name="Lindquist E.A."/>
            <person name="Lucas S."/>
            <person name="Salamov A.A."/>
            <person name="Bradshaw R.E."/>
            <person name="Ciuffetti L."/>
            <person name="Hamelin R.C."/>
            <person name="Kema G.H.J."/>
            <person name="Lawrence C."/>
            <person name="Scott J.A."/>
            <person name="Spatafora J.W."/>
            <person name="Turgeon B.G."/>
            <person name="de Wit P.J.G.M."/>
            <person name="Zhong S."/>
            <person name="Goodwin S.B."/>
            <person name="Grigoriev I.V."/>
        </authorList>
    </citation>
    <scope>NUCLEOTIDE SEQUENCE [LARGE SCALE GENOMIC DNA]</scope>
    <source>
        <strain evidence="3 4">SO2202</strain>
    </source>
</reference>
<dbReference type="OrthoDB" id="19657at2759"/>
<sequence length="378" mass="42975">MLISPSLLAAAITISTFVTASYANPTTASPDHHHHQKQQKQRQRHSADTYVGYFGTFFPVQDEAIYGWLSNGNNPHSWRQINGPAGNGSLLRSNVSTKGVRDSHLVRSRDGSKFWLIATDLNVNSFNEDFDEATRFGSRSMVVWETTSPDDLGQWTPGRLTDPLVGVDAGNVWAPEAEWDESVGAYVVVFASRFWDPEDVERTGPQPPNQLMYVLTQDFQTFSEARVYEFQGTPVIDATFYHASEEEEEGKEMNVWYRWIKEEVTYTIYQERSETGILGQFSRVGGAPLDERITFASQYENNEGPLIFHDNRHRGLYHLWIDENTLQSYIPATARTLDDMQAWEPQSLNGFPKGIKHGSVIPVTQAQYDALEERYDFV</sequence>
<feature type="signal peptide" evidence="2">
    <location>
        <begin position="1"/>
        <end position="23"/>
    </location>
</feature>
<evidence type="ECO:0000313" key="4">
    <source>
        <dbReference type="Proteomes" id="UP000016931"/>
    </source>
</evidence>
<dbReference type="Proteomes" id="UP000016931">
    <property type="component" value="Unassembled WGS sequence"/>
</dbReference>
<dbReference type="OMA" id="KYWIIGT"/>
<name>N1QEG7_SPHMS</name>
<accession>N1QEG7</accession>
<dbReference type="InterPro" id="IPR050727">
    <property type="entry name" value="GH43_arabinanases"/>
</dbReference>
<keyword evidence="2" id="KW-0732">Signal</keyword>
<dbReference type="GeneID" id="27907037"/>
<dbReference type="eggNOG" id="ENOG502SJRA">
    <property type="taxonomic scope" value="Eukaryota"/>
</dbReference>
<dbReference type="PANTHER" id="PTHR43301">
    <property type="entry name" value="ARABINAN ENDO-1,5-ALPHA-L-ARABINOSIDASE"/>
    <property type="match status" value="1"/>
</dbReference>
<dbReference type="Gene3D" id="2.115.10.20">
    <property type="entry name" value="Glycosyl hydrolase domain, family 43"/>
    <property type="match status" value="1"/>
</dbReference>
<dbReference type="GO" id="GO:0016787">
    <property type="term" value="F:hydrolase activity"/>
    <property type="evidence" value="ECO:0007669"/>
    <property type="project" value="UniProtKB-KW"/>
</dbReference>
<dbReference type="PANTHER" id="PTHR43301:SF3">
    <property type="entry name" value="ARABINAN ENDO-1,5-ALPHA-L-ARABINOSIDASE A-RELATED"/>
    <property type="match status" value="1"/>
</dbReference>
<proteinExistence type="predicted"/>
<dbReference type="HOGENOM" id="CLU_010779_0_0_1"/>
<dbReference type="InterPro" id="IPR023296">
    <property type="entry name" value="Glyco_hydro_beta-prop_sf"/>
</dbReference>
<dbReference type="CDD" id="cd08983">
    <property type="entry name" value="GH43_Bt3655-like"/>
    <property type="match status" value="1"/>
</dbReference>
<dbReference type="RefSeq" id="XP_016758947.1">
    <property type="nucleotide sequence ID" value="XM_016909900.1"/>
</dbReference>
<dbReference type="SUPFAM" id="SSF75005">
    <property type="entry name" value="Arabinanase/levansucrase/invertase"/>
    <property type="match status" value="1"/>
</dbReference>